<keyword evidence="4 6" id="KW-1133">Transmembrane helix</keyword>
<evidence type="ECO:0000256" key="1">
    <source>
        <dbReference type="ARBA" id="ARBA00004141"/>
    </source>
</evidence>
<dbReference type="PANTHER" id="PTHR48041">
    <property type="entry name" value="ABC TRANSPORTER G FAMILY MEMBER 28"/>
    <property type="match status" value="1"/>
</dbReference>
<dbReference type="SUPFAM" id="SSF52540">
    <property type="entry name" value="P-loop containing nucleoside triphosphate hydrolases"/>
    <property type="match status" value="1"/>
</dbReference>
<dbReference type="InterPro" id="IPR013525">
    <property type="entry name" value="ABC2_TM"/>
</dbReference>
<dbReference type="GO" id="GO:0016887">
    <property type="term" value="F:ATP hydrolysis activity"/>
    <property type="evidence" value="ECO:0007669"/>
    <property type="project" value="InterPro"/>
</dbReference>
<dbReference type="EMBL" id="JAABOA010000811">
    <property type="protein sequence ID" value="KAF9583099.1"/>
    <property type="molecule type" value="Genomic_DNA"/>
</dbReference>
<dbReference type="Gene3D" id="3.40.50.300">
    <property type="entry name" value="P-loop containing nucleotide triphosphate hydrolases"/>
    <property type="match status" value="1"/>
</dbReference>
<keyword evidence="5 6" id="KW-0472">Membrane</keyword>
<evidence type="ECO:0000259" key="7">
    <source>
        <dbReference type="Pfam" id="PF00005"/>
    </source>
</evidence>
<evidence type="ECO:0000313" key="9">
    <source>
        <dbReference type="EMBL" id="KAF9583099.1"/>
    </source>
</evidence>
<keyword evidence="3 6" id="KW-0812">Transmembrane</keyword>
<dbReference type="AlphaFoldDB" id="A0A9P6FX97"/>
<proteinExistence type="predicted"/>
<dbReference type="Pfam" id="PF00005">
    <property type="entry name" value="ABC_tran"/>
    <property type="match status" value="1"/>
</dbReference>
<protein>
    <recommendedName>
        <fullName evidence="11">ABC transporter domain-containing protein</fullName>
    </recommendedName>
</protein>
<evidence type="ECO:0000313" key="10">
    <source>
        <dbReference type="Proteomes" id="UP000780801"/>
    </source>
</evidence>
<comment type="subcellular location">
    <subcellularLocation>
        <location evidence="1">Membrane</location>
        <topology evidence="1">Multi-pass membrane protein</topology>
    </subcellularLocation>
</comment>
<feature type="transmembrane region" description="Helical" evidence="6">
    <location>
        <begin position="99"/>
        <end position="119"/>
    </location>
</feature>
<dbReference type="OrthoDB" id="245989at2759"/>
<evidence type="ECO:0000259" key="8">
    <source>
        <dbReference type="Pfam" id="PF01061"/>
    </source>
</evidence>
<evidence type="ECO:0000256" key="6">
    <source>
        <dbReference type="SAM" id="Phobius"/>
    </source>
</evidence>
<evidence type="ECO:0000256" key="2">
    <source>
        <dbReference type="ARBA" id="ARBA00022448"/>
    </source>
</evidence>
<dbReference type="InterPro" id="IPR027417">
    <property type="entry name" value="P-loop_NTPase"/>
</dbReference>
<reference evidence="9" key="1">
    <citation type="journal article" date="2020" name="Fungal Divers.">
        <title>Resolving the Mortierellaceae phylogeny through synthesis of multi-gene phylogenetics and phylogenomics.</title>
        <authorList>
            <person name="Vandepol N."/>
            <person name="Liber J."/>
            <person name="Desiro A."/>
            <person name="Na H."/>
            <person name="Kennedy M."/>
            <person name="Barry K."/>
            <person name="Grigoriev I.V."/>
            <person name="Miller A.N."/>
            <person name="O'Donnell K."/>
            <person name="Stajich J.E."/>
            <person name="Bonito G."/>
        </authorList>
    </citation>
    <scope>NUCLEOTIDE SEQUENCE</scope>
    <source>
        <strain evidence="9">KOD1015</strain>
    </source>
</reference>
<feature type="transmembrane region" description="Helical" evidence="6">
    <location>
        <begin position="30"/>
        <end position="59"/>
    </location>
</feature>
<feature type="transmembrane region" description="Helical" evidence="6">
    <location>
        <begin position="71"/>
        <end position="93"/>
    </location>
</feature>
<dbReference type="InterPro" id="IPR050352">
    <property type="entry name" value="ABCG_transporters"/>
</dbReference>
<organism evidence="9 10">
    <name type="scientific">Lunasporangiospora selenospora</name>
    <dbReference type="NCBI Taxonomy" id="979761"/>
    <lineage>
        <taxon>Eukaryota</taxon>
        <taxon>Fungi</taxon>
        <taxon>Fungi incertae sedis</taxon>
        <taxon>Mucoromycota</taxon>
        <taxon>Mortierellomycotina</taxon>
        <taxon>Mortierellomycetes</taxon>
        <taxon>Mortierellales</taxon>
        <taxon>Mortierellaceae</taxon>
        <taxon>Lunasporangiospora</taxon>
    </lineage>
</organism>
<feature type="transmembrane region" description="Helical" evidence="6">
    <location>
        <begin position="183"/>
        <end position="205"/>
    </location>
</feature>
<comment type="caution">
    <text evidence="9">The sequence shown here is derived from an EMBL/GenBank/DDBJ whole genome shotgun (WGS) entry which is preliminary data.</text>
</comment>
<keyword evidence="10" id="KW-1185">Reference proteome</keyword>
<feature type="domain" description="ABC transporter" evidence="7">
    <location>
        <begin position="312"/>
        <end position="443"/>
    </location>
</feature>
<gene>
    <name evidence="9" type="ORF">BGW38_010254</name>
</gene>
<evidence type="ECO:0000256" key="4">
    <source>
        <dbReference type="ARBA" id="ARBA00022989"/>
    </source>
</evidence>
<dbReference type="Pfam" id="PF01061">
    <property type="entry name" value="ABC2_membrane"/>
    <property type="match status" value="1"/>
</dbReference>
<evidence type="ECO:0008006" key="11">
    <source>
        <dbReference type="Google" id="ProtNLM"/>
    </source>
</evidence>
<dbReference type="Proteomes" id="UP000780801">
    <property type="component" value="Unassembled WGS sequence"/>
</dbReference>
<accession>A0A9P6FX97</accession>
<dbReference type="InterPro" id="IPR003439">
    <property type="entry name" value="ABC_transporter-like_ATP-bd"/>
</dbReference>
<name>A0A9P6FX97_9FUNG</name>
<sequence>MGGLLFTVYLESRSIKVFDREYRDGLYSPLVYLISSMTIYTASVILPSLAHVSICYWLAGIQPRFDRFVMFLVTFLLGGIVRRALAMACVALTRSFAQSTLLASTLQLFFGMSAGYLTLPRQMPVIVNLIPYLSYIRIEYTSYVSILFSDTMIDISELHLGLYPMNDVLYGKLEIHPHYYPGPMFFLLIHIAFYAGATLVLLDCISPESAASTTKRSGAFFIIGGILDLFVKWDTVKGWLIRIFSRNKPDSGHLRTSDGSSNEAELKQAYPREQERDGIAESTNRLVVYSQRLVTRDPVSIRVRNLSISCETTLLDALLRRNPETFKLMGDIHFNGTRNPTVKQMSSVSGYCHQHDGFLLSHLTVRETLRYAANLSMDAMIPKLERLARVEETIDVIGLRECADILVGDDDTSGCSGGQRRRVSIGLQLILEPSCLFLDEPTTGLDSATGIVILGVAEAVALLWDLMIWATYQF</sequence>
<dbReference type="GO" id="GO:0016020">
    <property type="term" value="C:membrane"/>
    <property type="evidence" value="ECO:0007669"/>
    <property type="project" value="UniProtKB-SubCell"/>
</dbReference>
<feature type="domain" description="ABC-2 type transporter transmembrane" evidence="8">
    <location>
        <begin position="13"/>
        <end position="148"/>
    </location>
</feature>
<dbReference type="PANTHER" id="PTHR48041:SF119">
    <property type="entry name" value="ROA1P"/>
    <property type="match status" value="1"/>
</dbReference>
<dbReference type="GO" id="GO:0005524">
    <property type="term" value="F:ATP binding"/>
    <property type="evidence" value="ECO:0007669"/>
    <property type="project" value="InterPro"/>
</dbReference>
<evidence type="ECO:0000256" key="3">
    <source>
        <dbReference type="ARBA" id="ARBA00022692"/>
    </source>
</evidence>
<dbReference type="GO" id="GO:0140359">
    <property type="term" value="F:ABC-type transporter activity"/>
    <property type="evidence" value="ECO:0007669"/>
    <property type="project" value="InterPro"/>
</dbReference>
<keyword evidence="2" id="KW-0813">Transport</keyword>
<evidence type="ECO:0000256" key="5">
    <source>
        <dbReference type="ARBA" id="ARBA00023136"/>
    </source>
</evidence>